<feature type="chain" id="PRO_5002965090" evidence="8">
    <location>
        <begin position="28"/>
        <end position="215"/>
    </location>
</feature>
<dbReference type="EMBL" id="FJ475118">
    <property type="protein sequence ID" value="ACQ73176.1"/>
    <property type="molecule type" value="mRNA"/>
</dbReference>
<reference evidence="9" key="1">
    <citation type="journal article" date="2009" name="PLoS ONE">
        <title>Discovery of a novel prolactin in non-mammalian vertebrates: evolutionary perspectives and its involvement in teleost retina development.</title>
        <authorList>
            <person name="Huang X."/>
            <person name="Hui M.N."/>
            <person name="Liu Y."/>
            <person name="Yuen D.S."/>
            <person name="Zhang Y."/>
            <person name="Chan W.Y."/>
            <person name="Lin H.R."/>
            <person name="Cheng S.H."/>
            <person name="Cheng C.H."/>
        </authorList>
    </citation>
    <scope>NUCLEOTIDE SEQUENCE</scope>
</reference>
<evidence type="ECO:0000256" key="3">
    <source>
        <dbReference type="ARBA" id="ARBA00022525"/>
    </source>
</evidence>
<feature type="signal peptide" evidence="8">
    <location>
        <begin position="1"/>
        <end position="27"/>
    </location>
</feature>
<evidence type="ECO:0000313" key="9">
    <source>
        <dbReference type="EMBL" id="ACQ73176.1"/>
    </source>
</evidence>
<dbReference type="GO" id="GO:0005179">
    <property type="term" value="F:hormone activity"/>
    <property type="evidence" value="ECO:0007669"/>
    <property type="project" value="UniProtKB-KW"/>
</dbReference>
<keyword evidence="4 7" id="KW-0372">Hormone</keyword>
<dbReference type="AlphaFoldDB" id="C6G3Y9"/>
<dbReference type="InterPro" id="IPR018116">
    <property type="entry name" value="Somatotropin_CS"/>
</dbReference>
<accession>C6G3Y9</accession>
<sequence length="215" mass="23815">MTPQTRGNAGFTGTLCVLLSLSVQIQCIGLNGLLERAAEISERLHALSTGLTNDLDTHFPPSGRMLMPRPSLCHTSSLTTPNDKEHVLRLPESELLAIVRSLLLSWSDPLHLLSAEAPSLPHPSSGSIHSKTRELQESTHVLNRGLEKLVSKIGPGSQSLDLSPFTWRGDLGSDRNSRLLNFQFLMSCFRRDSHKIDSFLKLLRCRTAKMRPEVC</sequence>
<dbReference type="PANTHER" id="PTHR11417:SF5">
    <property type="entry name" value="PROLACTIN"/>
    <property type="match status" value="1"/>
</dbReference>
<evidence type="ECO:0000256" key="5">
    <source>
        <dbReference type="ARBA" id="ARBA00022729"/>
    </source>
</evidence>
<evidence type="ECO:0000256" key="6">
    <source>
        <dbReference type="ARBA" id="ARBA00023157"/>
    </source>
</evidence>
<evidence type="ECO:0000256" key="2">
    <source>
        <dbReference type="ARBA" id="ARBA00008474"/>
    </source>
</evidence>
<dbReference type="PROSITE" id="PS00266">
    <property type="entry name" value="SOMATOTROPIN_1"/>
    <property type="match status" value="1"/>
</dbReference>
<dbReference type="PRINTS" id="PR00836">
    <property type="entry name" value="SOMATOTROPIN"/>
</dbReference>
<organism evidence="9">
    <name type="scientific">Lepisosteus oculatus</name>
    <name type="common">Spotted gar</name>
    <dbReference type="NCBI Taxonomy" id="7918"/>
    <lineage>
        <taxon>Eukaryota</taxon>
        <taxon>Metazoa</taxon>
        <taxon>Chordata</taxon>
        <taxon>Craniata</taxon>
        <taxon>Vertebrata</taxon>
        <taxon>Euteleostomi</taxon>
        <taxon>Actinopterygii</taxon>
        <taxon>Neopterygii</taxon>
        <taxon>Holostei</taxon>
        <taxon>Semionotiformes</taxon>
        <taxon>Lepisosteidae</taxon>
        <taxon>Lepisosteus</taxon>
    </lineage>
</organism>
<protein>
    <submittedName>
        <fullName evidence="9">Prolactin 2</fullName>
    </submittedName>
</protein>
<dbReference type="PROSITE" id="PS00338">
    <property type="entry name" value="SOMATOTROPIN_2"/>
    <property type="match status" value="1"/>
</dbReference>
<keyword evidence="5 8" id="KW-0732">Signal</keyword>
<keyword evidence="3" id="KW-0964">Secreted</keyword>
<proteinExistence type="evidence at transcript level"/>
<name>C6G3Y9_LEPOC</name>
<comment type="subcellular location">
    <subcellularLocation>
        <location evidence="1 7">Secreted</location>
    </subcellularLocation>
</comment>
<dbReference type="Pfam" id="PF00103">
    <property type="entry name" value="Hormone_1"/>
    <property type="match status" value="1"/>
</dbReference>
<dbReference type="Gene3D" id="1.20.1250.10">
    <property type="match status" value="1"/>
</dbReference>
<comment type="similarity">
    <text evidence="2 7">Belongs to the somatotropin/prolactin family.</text>
</comment>
<dbReference type="GO" id="GO:0005576">
    <property type="term" value="C:extracellular region"/>
    <property type="evidence" value="ECO:0007669"/>
    <property type="project" value="UniProtKB-SubCell"/>
</dbReference>
<dbReference type="PANTHER" id="PTHR11417">
    <property type="entry name" value="SOMATOTROPIN,PROLACTIN"/>
    <property type="match status" value="1"/>
</dbReference>
<dbReference type="InterPro" id="IPR001400">
    <property type="entry name" value="Somatotropin/Prolactin"/>
</dbReference>
<evidence type="ECO:0000256" key="8">
    <source>
        <dbReference type="SAM" id="SignalP"/>
    </source>
</evidence>
<evidence type="ECO:0000256" key="1">
    <source>
        <dbReference type="ARBA" id="ARBA00004613"/>
    </source>
</evidence>
<evidence type="ECO:0000256" key="4">
    <source>
        <dbReference type="ARBA" id="ARBA00022702"/>
    </source>
</evidence>
<evidence type="ECO:0000256" key="7">
    <source>
        <dbReference type="RuleBase" id="RU003618"/>
    </source>
</evidence>
<dbReference type="SUPFAM" id="SSF47266">
    <property type="entry name" value="4-helical cytokines"/>
    <property type="match status" value="1"/>
</dbReference>
<keyword evidence="6" id="KW-1015">Disulfide bond</keyword>
<dbReference type="InterPro" id="IPR009079">
    <property type="entry name" value="4_helix_cytokine-like_core"/>
</dbReference>